<name>A0ABR3NLD2_9TELE</name>
<dbReference type="EMBL" id="JAYMGO010000003">
    <property type="protein sequence ID" value="KAL1277815.1"/>
    <property type="molecule type" value="Genomic_DNA"/>
</dbReference>
<gene>
    <name evidence="1" type="ORF">QQF64_024488</name>
</gene>
<accession>A0ABR3NLD2</accession>
<dbReference type="Proteomes" id="UP001558613">
    <property type="component" value="Unassembled WGS sequence"/>
</dbReference>
<evidence type="ECO:0000313" key="2">
    <source>
        <dbReference type="Proteomes" id="UP001558613"/>
    </source>
</evidence>
<protein>
    <submittedName>
        <fullName evidence="1">Uncharacterized protein</fullName>
    </submittedName>
</protein>
<proteinExistence type="predicted"/>
<reference evidence="1 2" key="1">
    <citation type="submission" date="2023-09" db="EMBL/GenBank/DDBJ databases">
        <authorList>
            <person name="Wang M."/>
        </authorList>
    </citation>
    <scope>NUCLEOTIDE SEQUENCE [LARGE SCALE GENOMIC DNA]</scope>
    <source>
        <strain evidence="1">GT-2023</strain>
        <tissue evidence="1">Liver</tissue>
    </source>
</reference>
<organism evidence="1 2">
    <name type="scientific">Cirrhinus molitorella</name>
    <name type="common">mud carp</name>
    <dbReference type="NCBI Taxonomy" id="172907"/>
    <lineage>
        <taxon>Eukaryota</taxon>
        <taxon>Metazoa</taxon>
        <taxon>Chordata</taxon>
        <taxon>Craniata</taxon>
        <taxon>Vertebrata</taxon>
        <taxon>Euteleostomi</taxon>
        <taxon>Actinopterygii</taxon>
        <taxon>Neopterygii</taxon>
        <taxon>Teleostei</taxon>
        <taxon>Ostariophysi</taxon>
        <taxon>Cypriniformes</taxon>
        <taxon>Cyprinidae</taxon>
        <taxon>Labeoninae</taxon>
        <taxon>Labeonini</taxon>
        <taxon>Cirrhinus</taxon>
    </lineage>
</organism>
<comment type="caution">
    <text evidence="1">The sequence shown here is derived from an EMBL/GenBank/DDBJ whole genome shotgun (WGS) entry which is preliminary data.</text>
</comment>
<evidence type="ECO:0000313" key="1">
    <source>
        <dbReference type="EMBL" id="KAL1277815.1"/>
    </source>
</evidence>
<sequence length="91" mass="10448">MTANHKEDKHFPKEEQLWKQEQSEAGIFGEQAFCTMKAWGGSQHLFAQDRHPSIKALSLRPCKTEPVAIMTRRSESSSVVLQRQRVPFPQP</sequence>
<keyword evidence="2" id="KW-1185">Reference proteome</keyword>